<accession>A0A091E8E8</accession>
<dbReference type="EMBL" id="KN122282">
    <property type="protein sequence ID" value="KFO31436.1"/>
    <property type="molecule type" value="Genomic_DNA"/>
</dbReference>
<keyword evidence="2" id="KW-1185">Reference proteome</keyword>
<organism evidence="1 2">
    <name type="scientific">Fukomys damarensis</name>
    <name type="common">Damaraland mole rat</name>
    <name type="synonym">Cryptomys damarensis</name>
    <dbReference type="NCBI Taxonomy" id="885580"/>
    <lineage>
        <taxon>Eukaryota</taxon>
        <taxon>Metazoa</taxon>
        <taxon>Chordata</taxon>
        <taxon>Craniata</taxon>
        <taxon>Vertebrata</taxon>
        <taxon>Euteleostomi</taxon>
        <taxon>Mammalia</taxon>
        <taxon>Eutheria</taxon>
        <taxon>Euarchontoglires</taxon>
        <taxon>Glires</taxon>
        <taxon>Rodentia</taxon>
        <taxon>Hystricomorpha</taxon>
        <taxon>Bathyergidae</taxon>
        <taxon>Fukomys</taxon>
    </lineage>
</organism>
<dbReference type="AlphaFoldDB" id="A0A091E8E8"/>
<gene>
    <name evidence="1" type="ORF">H920_07177</name>
</gene>
<protein>
    <submittedName>
        <fullName evidence="1">Uncharacterized protein</fullName>
    </submittedName>
</protein>
<sequence length="94" mass="9927">MCDSCGAAHDLALILGSCATVALLNCRLLTSRTLPPPLERGPSRVDCSPPAAVRRTATFDPFILQMTDWEALDCGDILGPLYPAAASELLPSTL</sequence>
<name>A0A091E8E8_FUKDA</name>
<proteinExistence type="predicted"/>
<reference evidence="1 2" key="1">
    <citation type="submission" date="2013-11" db="EMBL/GenBank/DDBJ databases">
        <title>The Damaraland mole rat (Fukomys damarensis) genome and evolution of African mole rats.</title>
        <authorList>
            <person name="Gladyshev V.N."/>
            <person name="Fang X."/>
        </authorList>
    </citation>
    <scope>NUCLEOTIDE SEQUENCE [LARGE SCALE GENOMIC DNA]</scope>
    <source>
        <tissue evidence="1">Liver</tissue>
    </source>
</reference>
<evidence type="ECO:0000313" key="1">
    <source>
        <dbReference type="EMBL" id="KFO31436.1"/>
    </source>
</evidence>
<evidence type="ECO:0000313" key="2">
    <source>
        <dbReference type="Proteomes" id="UP000028990"/>
    </source>
</evidence>
<dbReference type="Proteomes" id="UP000028990">
    <property type="component" value="Unassembled WGS sequence"/>
</dbReference>